<dbReference type="EMBL" id="CADIKK010000005">
    <property type="protein sequence ID" value="CAB3782425.1"/>
    <property type="molecule type" value="Genomic_DNA"/>
</dbReference>
<gene>
    <name evidence="2" type="ORF">LMG28614_01451</name>
</gene>
<evidence type="ECO:0000313" key="2">
    <source>
        <dbReference type="EMBL" id="CAB3782425.1"/>
    </source>
</evidence>
<dbReference type="Proteomes" id="UP000494365">
    <property type="component" value="Unassembled WGS sequence"/>
</dbReference>
<protein>
    <recommendedName>
        <fullName evidence="4">DUF2339 domain-containing protein</fullName>
    </recommendedName>
</protein>
<feature type="transmembrane region" description="Helical" evidence="1">
    <location>
        <begin position="51"/>
        <end position="72"/>
    </location>
</feature>
<sequence length="139" mass="15400">MRAEKCASIADVPLQVAAGTTGFIWLNALLLRTLHHWIGVPYQFDTMSHSMLVQASVSVFWTLCALAMMIWATRRASRLVWFIGGALLAATVVKLFLFDLSHVTGIERIVSFIGIGLMLLLIGYFSPLPPKVVVPETER</sequence>
<feature type="transmembrane region" description="Helical" evidence="1">
    <location>
        <begin position="12"/>
        <end position="31"/>
    </location>
</feature>
<organism evidence="2 3">
    <name type="scientific">Paraburkholderia ultramafica</name>
    <dbReference type="NCBI Taxonomy" id="1544867"/>
    <lineage>
        <taxon>Bacteria</taxon>
        <taxon>Pseudomonadati</taxon>
        <taxon>Pseudomonadota</taxon>
        <taxon>Betaproteobacteria</taxon>
        <taxon>Burkholderiales</taxon>
        <taxon>Burkholderiaceae</taxon>
        <taxon>Paraburkholderia</taxon>
    </lineage>
</organism>
<name>A0A6S7AZA3_9BURK</name>
<dbReference type="Pfam" id="PF10101">
    <property type="entry name" value="DUF2339"/>
    <property type="match status" value="1"/>
</dbReference>
<feature type="transmembrane region" description="Helical" evidence="1">
    <location>
        <begin position="109"/>
        <end position="126"/>
    </location>
</feature>
<evidence type="ECO:0000256" key="1">
    <source>
        <dbReference type="SAM" id="Phobius"/>
    </source>
</evidence>
<evidence type="ECO:0008006" key="4">
    <source>
        <dbReference type="Google" id="ProtNLM"/>
    </source>
</evidence>
<dbReference type="PANTHER" id="PTHR38434:SF1">
    <property type="entry name" value="BLL2549 PROTEIN"/>
    <property type="match status" value="1"/>
</dbReference>
<feature type="transmembrane region" description="Helical" evidence="1">
    <location>
        <begin position="79"/>
        <end position="97"/>
    </location>
</feature>
<accession>A0A6S7AZA3</accession>
<reference evidence="2 3" key="1">
    <citation type="submission" date="2020-04" db="EMBL/GenBank/DDBJ databases">
        <authorList>
            <person name="De Canck E."/>
        </authorList>
    </citation>
    <scope>NUCLEOTIDE SEQUENCE [LARGE SCALE GENOMIC DNA]</scope>
    <source>
        <strain evidence="2 3">LMG 28614</strain>
    </source>
</reference>
<keyword evidence="1" id="KW-0472">Membrane</keyword>
<dbReference type="InterPro" id="IPR019286">
    <property type="entry name" value="DUF2339_TM"/>
</dbReference>
<dbReference type="PANTHER" id="PTHR38434">
    <property type="entry name" value="BLL2549 PROTEIN"/>
    <property type="match status" value="1"/>
</dbReference>
<proteinExistence type="predicted"/>
<keyword evidence="1" id="KW-1133">Transmembrane helix</keyword>
<dbReference type="AlphaFoldDB" id="A0A6S7AZA3"/>
<evidence type="ECO:0000313" key="3">
    <source>
        <dbReference type="Proteomes" id="UP000494365"/>
    </source>
</evidence>
<keyword evidence="3" id="KW-1185">Reference proteome</keyword>
<keyword evidence="1" id="KW-0812">Transmembrane</keyword>